<feature type="transmembrane region" description="Helical" evidence="1">
    <location>
        <begin position="54"/>
        <end position="78"/>
    </location>
</feature>
<keyword evidence="1" id="KW-0472">Membrane</keyword>
<feature type="transmembrane region" description="Helical" evidence="1">
    <location>
        <begin position="107"/>
        <end position="130"/>
    </location>
</feature>
<organism evidence="2 3">
    <name type="scientific">Candidatus Nesterenkonia stercoripullorum</name>
    <dbReference type="NCBI Taxonomy" id="2838701"/>
    <lineage>
        <taxon>Bacteria</taxon>
        <taxon>Bacillati</taxon>
        <taxon>Actinomycetota</taxon>
        <taxon>Actinomycetes</taxon>
        <taxon>Micrococcales</taxon>
        <taxon>Micrococcaceae</taxon>
        <taxon>Nesterenkonia</taxon>
    </lineage>
</organism>
<evidence type="ECO:0008006" key="4">
    <source>
        <dbReference type="Google" id="ProtNLM"/>
    </source>
</evidence>
<reference evidence="2" key="1">
    <citation type="journal article" date="2021" name="PeerJ">
        <title>Extensive microbial diversity within the chicken gut microbiome revealed by metagenomics and culture.</title>
        <authorList>
            <person name="Gilroy R."/>
            <person name="Ravi A."/>
            <person name="Getino M."/>
            <person name="Pursley I."/>
            <person name="Horton D.L."/>
            <person name="Alikhan N.F."/>
            <person name="Baker D."/>
            <person name="Gharbi K."/>
            <person name="Hall N."/>
            <person name="Watson M."/>
            <person name="Adriaenssens E.M."/>
            <person name="Foster-Nyarko E."/>
            <person name="Jarju S."/>
            <person name="Secka A."/>
            <person name="Antonio M."/>
            <person name="Oren A."/>
            <person name="Chaudhuri R.R."/>
            <person name="La Ragione R."/>
            <person name="Hildebrand F."/>
            <person name="Pallen M.J."/>
        </authorList>
    </citation>
    <scope>NUCLEOTIDE SEQUENCE</scope>
    <source>
        <strain evidence="2">ChiHejej3B27-3195</strain>
    </source>
</reference>
<dbReference type="EMBL" id="DXGD01000006">
    <property type="protein sequence ID" value="HIW98533.1"/>
    <property type="molecule type" value="Genomic_DNA"/>
</dbReference>
<dbReference type="AlphaFoldDB" id="A0A9D1RYX8"/>
<keyword evidence="1" id="KW-1133">Transmembrane helix</keyword>
<feature type="transmembrane region" description="Helical" evidence="1">
    <location>
        <begin position="151"/>
        <end position="180"/>
    </location>
</feature>
<proteinExistence type="predicted"/>
<evidence type="ECO:0000313" key="2">
    <source>
        <dbReference type="EMBL" id="HIW98533.1"/>
    </source>
</evidence>
<accession>A0A9D1RYX8</accession>
<reference evidence="2" key="2">
    <citation type="submission" date="2021-04" db="EMBL/GenBank/DDBJ databases">
        <authorList>
            <person name="Gilroy R."/>
        </authorList>
    </citation>
    <scope>NUCLEOTIDE SEQUENCE</scope>
    <source>
        <strain evidence="2">ChiHejej3B27-3195</strain>
    </source>
</reference>
<evidence type="ECO:0000313" key="3">
    <source>
        <dbReference type="Proteomes" id="UP000824151"/>
    </source>
</evidence>
<dbReference type="Proteomes" id="UP000824151">
    <property type="component" value="Unassembled WGS sequence"/>
</dbReference>
<feature type="transmembrane region" description="Helical" evidence="1">
    <location>
        <begin position="192"/>
        <end position="216"/>
    </location>
</feature>
<feature type="transmembrane region" description="Helical" evidence="1">
    <location>
        <begin position="223"/>
        <end position="243"/>
    </location>
</feature>
<name>A0A9D1RYX8_9MICC</name>
<sequence>MIRRPNSANLDTAVATYGDDADGFVVNSESTGVSFAGALRSELLKLLWLRSTTWLLVVTLLMYAGLTVLNGMTIGFMAEDRNVVDAAAGEGTGAMTTDVLVAEAPLMATYLAVIVLGALGVITITTEYASGSIRSSLAAVPRRGMLFAAKGLALTLYVSVVSVAVVLLSYVLTLPFAIFYDLVPSLADPDVLVLYLTHALSMVLCALIGFGAGAIFRSTAGGIVTVALLIFVLPLVLQIFAGLRPESHAIDAFIDAMPLMLMMEFVSVGADQGWAAGAGLVAWAAAAVIPGAVLTMRRDA</sequence>
<keyword evidence="1" id="KW-0812">Transmembrane</keyword>
<comment type="caution">
    <text evidence="2">The sequence shown here is derived from an EMBL/GenBank/DDBJ whole genome shotgun (WGS) entry which is preliminary data.</text>
</comment>
<evidence type="ECO:0000256" key="1">
    <source>
        <dbReference type="SAM" id="Phobius"/>
    </source>
</evidence>
<protein>
    <recommendedName>
        <fullName evidence="4">ABC transporter permease</fullName>
    </recommendedName>
</protein>
<feature type="transmembrane region" description="Helical" evidence="1">
    <location>
        <begin position="273"/>
        <end position="294"/>
    </location>
</feature>
<gene>
    <name evidence="2" type="ORF">H9871_00150</name>
</gene>